<comment type="caution">
    <text evidence="1">The sequence shown here is derived from an EMBL/GenBank/DDBJ whole genome shotgun (WGS) entry which is preliminary data.</text>
</comment>
<organism evidence="1">
    <name type="scientific">marine sediment metagenome</name>
    <dbReference type="NCBI Taxonomy" id="412755"/>
    <lineage>
        <taxon>unclassified sequences</taxon>
        <taxon>metagenomes</taxon>
        <taxon>ecological metagenomes</taxon>
    </lineage>
</organism>
<proteinExistence type="predicted"/>
<dbReference type="AlphaFoldDB" id="A0A0F9M8G1"/>
<sequence>MPSVLILRGISYDDGILRDIQVDHQGRIILKLETPSVLDEVPQPRPAKRRPLPAFSRFSFPQKYS</sequence>
<protein>
    <submittedName>
        <fullName evidence="1">Uncharacterized protein</fullName>
    </submittedName>
</protein>
<accession>A0A0F9M8G1</accession>
<evidence type="ECO:0000313" key="1">
    <source>
        <dbReference type="EMBL" id="KKN03725.1"/>
    </source>
</evidence>
<dbReference type="EMBL" id="LAZR01005003">
    <property type="protein sequence ID" value="KKN03725.1"/>
    <property type="molecule type" value="Genomic_DNA"/>
</dbReference>
<gene>
    <name evidence="1" type="ORF">LCGC14_1104840</name>
</gene>
<name>A0A0F9M8G1_9ZZZZ</name>
<reference evidence="1" key="1">
    <citation type="journal article" date="2015" name="Nature">
        <title>Complex archaea that bridge the gap between prokaryotes and eukaryotes.</title>
        <authorList>
            <person name="Spang A."/>
            <person name="Saw J.H."/>
            <person name="Jorgensen S.L."/>
            <person name="Zaremba-Niedzwiedzka K."/>
            <person name="Martijn J."/>
            <person name="Lind A.E."/>
            <person name="van Eijk R."/>
            <person name="Schleper C."/>
            <person name="Guy L."/>
            <person name="Ettema T.J."/>
        </authorList>
    </citation>
    <scope>NUCLEOTIDE SEQUENCE</scope>
</reference>